<evidence type="ECO:0000313" key="3">
    <source>
        <dbReference type="EMBL" id="KAF2396393.1"/>
    </source>
</evidence>
<evidence type="ECO:0000313" key="4">
    <source>
        <dbReference type="Proteomes" id="UP000799640"/>
    </source>
</evidence>
<feature type="compositionally biased region" description="Acidic residues" evidence="1">
    <location>
        <begin position="204"/>
        <end position="223"/>
    </location>
</feature>
<feature type="signal peptide" evidence="2">
    <location>
        <begin position="1"/>
        <end position="15"/>
    </location>
</feature>
<proteinExistence type="predicted"/>
<organism evidence="3 4">
    <name type="scientific">Trichodelitschia bisporula</name>
    <dbReference type="NCBI Taxonomy" id="703511"/>
    <lineage>
        <taxon>Eukaryota</taxon>
        <taxon>Fungi</taxon>
        <taxon>Dikarya</taxon>
        <taxon>Ascomycota</taxon>
        <taxon>Pezizomycotina</taxon>
        <taxon>Dothideomycetes</taxon>
        <taxon>Dothideomycetes incertae sedis</taxon>
        <taxon>Phaeotrichales</taxon>
        <taxon>Phaeotrichaceae</taxon>
        <taxon>Trichodelitschia</taxon>
    </lineage>
</organism>
<keyword evidence="4" id="KW-1185">Reference proteome</keyword>
<accession>A0A6G1HK04</accession>
<reference evidence="3" key="1">
    <citation type="journal article" date="2020" name="Stud. Mycol.">
        <title>101 Dothideomycetes genomes: a test case for predicting lifestyles and emergence of pathogens.</title>
        <authorList>
            <person name="Haridas S."/>
            <person name="Albert R."/>
            <person name="Binder M."/>
            <person name="Bloem J."/>
            <person name="Labutti K."/>
            <person name="Salamov A."/>
            <person name="Andreopoulos B."/>
            <person name="Baker S."/>
            <person name="Barry K."/>
            <person name="Bills G."/>
            <person name="Bluhm B."/>
            <person name="Cannon C."/>
            <person name="Castanera R."/>
            <person name="Culley D."/>
            <person name="Daum C."/>
            <person name="Ezra D."/>
            <person name="Gonzalez J."/>
            <person name="Henrissat B."/>
            <person name="Kuo A."/>
            <person name="Liang C."/>
            <person name="Lipzen A."/>
            <person name="Lutzoni F."/>
            <person name="Magnuson J."/>
            <person name="Mondo S."/>
            <person name="Nolan M."/>
            <person name="Ohm R."/>
            <person name="Pangilinan J."/>
            <person name="Park H.-J."/>
            <person name="Ramirez L."/>
            <person name="Alfaro M."/>
            <person name="Sun H."/>
            <person name="Tritt A."/>
            <person name="Yoshinaga Y."/>
            <person name="Zwiers L.-H."/>
            <person name="Turgeon B."/>
            <person name="Goodwin S."/>
            <person name="Spatafora J."/>
            <person name="Crous P."/>
            <person name="Grigoriev I."/>
        </authorList>
    </citation>
    <scope>NUCLEOTIDE SEQUENCE</scope>
    <source>
        <strain evidence="3">CBS 262.69</strain>
    </source>
</reference>
<feature type="region of interest" description="Disordered" evidence="1">
    <location>
        <begin position="15"/>
        <end position="44"/>
    </location>
</feature>
<feature type="region of interest" description="Disordered" evidence="1">
    <location>
        <begin position="204"/>
        <end position="229"/>
    </location>
</feature>
<evidence type="ECO:0000256" key="2">
    <source>
        <dbReference type="SAM" id="SignalP"/>
    </source>
</evidence>
<evidence type="ECO:0000256" key="1">
    <source>
        <dbReference type="SAM" id="MobiDB-lite"/>
    </source>
</evidence>
<keyword evidence="2" id="KW-0732">Signal</keyword>
<dbReference type="EMBL" id="ML996707">
    <property type="protein sequence ID" value="KAF2396393.1"/>
    <property type="molecule type" value="Genomic_DNA"/>
</dbReference>
<gene>
    <name evidence="3" type="ORF">EJ06DRAFT_237881</name>
</gene>
<name>A0A6G1HK04_9PEZI</name>
<feature type="compositionally biased region" description="Polar residues" evidence="1">
    <location>
        <begin position="15"/>
        <end position="24"/>
    </location>
</feature>
<protein>
    <submittedName>
        <fullName evidence="3">Uncharacterized protein</fullName>
    </submittedName>
</protein>
<feature type="region of interest" description="Disordered" evidence="1">
    <location>
        <begin position="145"/>
        <end position="171"/>
    </location>
</feature>
<feature type="chain" id="PRO_5026140153" evidence="2">
    <location>
        <begin position="16"/>
        <end position="229"/>
    </location>
</feature>
<sequence>MLLLAALLCLDQTGATDSSPSGVTSDHGLSPWRPQRRSCTLQESKPRAAPVLFRAARPDRLYDLRPTPNAKVLHLAARRIFLIVISAVLHGTSQTADSSAIYPGGPAQFVQASMVQAEGEAGPVPGPSDTQTRVRERITAESLEAMSRPPPDVHTRKDHPRAQKRCGGGRGHSAPVLALDSFIDVLVGWDKVSHLVHVGLGIGEEEESAEGEGEDGMDEDEDQLVLWSS</sequence>
<dbReference type="AlphaFoldDB" id="A0A6G1HK04"/>
<dbReference type="Proteomes" id="UP000799640">
    <property type="component" value="Unassembled WGS sequence"/>
</dbReference>